<dbReference type="CDD" id="cd02670">
    <property type="entry name" value="Peptidase_C19N"/>
    <property type="match status" value="1"/>
</dbReference>
<comment type="catalytic activity">
    <reaction evidence="1">
        <text>Thiol-dependent hydrolysis of ester, thioester, amide, peptide and isopeptide bonds formed by the C-terminal Gly of ubiquitin (a 76-residue protein attached to proteins as an intracellular targeting signal).</text>
        <dbReference type="EC" id="3.4.19.12"/>
    </reaction>
</comment>
<keyword evidence="6" id="KW-0378">Hydrolase</keyword>
<evidence type="ECO:0000256" key="7">
    <source>
        <dbReference type="ARBA" id="ARBA00022807"/>
    </source>
</evidence>
<evidence type="ECO:0000256" key="2">
    <source>
        <dbReference type="ARBA" id="ARBA00009085"/>
    </source>
</evidence>
<feature type="domain" description="USP" evidence="9">
    <location>
        <begin position="130"/>
        <end position="592"/>
    </location>
</feature>
<protein>
    <recommendedName>
        <fullName evidence="3">ubiquitinyl hydrolase 1</fullName>
        <ecNumber evidence="3">3.4.19.12</ecNumber>
    </recommendedName>
</protein>
<evidence type="ECO:0000256" key="6">
    <source>
        <dbReference type="ARBA" id="ARBA00022801"/>
    </source>
</evidence>
<feature type="region of interest" description="Disordered" evidence="8">
    <location>
        <begin position="1"/>
        <end position="65"/>
    </location>
</feature>
<evidence type="ECO:0000256" key="1">
    <source>
        <dbReference type="ARBA" id="ARBA00000707"/>
    </source>
</evidence>
<feature type="region of interest" description="Disordered" evidence="8">
    <location>
        <begin position="318"/>
        <end position="380"/>
    </location>
</feature>
<organism evidence="10 11">
    <name type="scientific">Diaporthe australafricana</name>
    <dbReference type="NCBI Taxonomy" id="127596"/>
    <lineage>
        <taxon>Eukaryota</taxon>
        <taxon>Fungi</taxon>
        <taxon>Dikarya</taxon>
        <taxon>Ascomycota</taxon>
        <taxon>Pezizomycotina</taxon>
        <taxon>Sordariomycetes</taxon>
        <taxon>Sordariomycetidae</taxon>
        <taxon>Diaporthales</taxon>
        <taxon>Diaporthaceae</taxon>
        <taxon>Diaporthe</taxon>
    </lineage>
</organism>
<dbReference type="EC" id="3.4.19.12" evidence="3"/>
<keyword evidence="4" id="KW-0645">Protease</keyword>
<comment type="caution">
    <text evidence="10">The sequence shown here is derived from an EMBL/GenBank/DDBJ whole genome shotgun (WGS) entry which is preliminary data.</text>
</comment>
<feature type="compositionally biased region" description="Basic and acidic residues" evidence="8">
    <location>
        <begin position="820"/>
        <end position="843"/>
    </location>
</feature>
<dbReference type="PANTHER" id="PTHR24006">
    <property type="entry name" value="UBIQUITIN CARBOXYL-TERMINAL HYDROLASE"/>
    <property type="match status" value="1"/>
</dbReference>
<gene>
    <name evidence="10" type="ORF">Daus18300_000910</name>
</gene>
<keyword evidence="7" id="KW-0788">Thiol protease</keyword>
<dbReference type="PROSITE" id="PS50235">
    <property type="entry name" value="USP_3"/>
    <property type="match status" value="1"/>
</dbReference>
<keyword evidence="5" id="KW-0833">Ubl conjugation pathway</keyword>
<evidence type="ECO:0000256" key="3">
    <source>
        <dbReference type="ARBA" id="ARBA00012759"/>
    </source>
</evidence>
<dbReference type="Gene3D" id="3.90.70.10">
    <property type="entry name" value="Cysteine proteinases"/>
    <property type="match status" value="2"/>
</dbReference>
<evidence type="ECO:0000259" key="9">
    <source>
        <dbReference type="PROSITE" id="PS50235"/>
    </source>
</evidence>
<dbReference type="InterPro" id="IPR050164">
    <property type="entry name" value="Peptidase_C19"/>
</dbReference>
<evidence type="ECO:0000256" key="8">
    <source>
        <dbReference type="SAM" id="MobiDB-lite"/>
    </source>
</evidence>
<accession>A0ABR3Y1Q6</accession>
<feature type="compositionally biased region" description="Basic and acidic residues" evidence="8">
    <location>
        <begin position="53"/>
        <end position="65"/>
    </location>
</feature>
<reference evidence="10 11" key="1">
    <citation type="journal article" date="2024" name="IMA Fungus">
        <title>IMA Genome - F19 : A genome assembly and annotation guide to empower mycologists, including annotated draft genome sequences of Ceratocystis pirilliformis, Diaporthe australafricana, Fusarium ophioides, Paecilomyces lecythidis, and Sporothrix stenoceras.</title>
        <authorList>
            <person name="Aylward J."/>
            <person name="Wilson A.M."/>
            <person name="Visagie C.M."/>
            <person name="Spraker J."/>
            <person name="Barnes I."/>
            <person name="Buitendag C."/>
            <person name="Ceriani C."/>
            <person name="Del Mar Angel L."/>
            <person name="du Plessis D."/>
            <person name="Fuchs T."/>
            <person name="Gasser K."/>
            <person name="Kramer D."/>
            <person name="Li W."/>
            <person name="Munsamy K."/>
            <person name="Piso A."/>
            <person name="Price J.L."/>
            <person name="Sonnekus B."/>
            <person name="Thomas C."/>
            <person name="van der Nest A."/>
            <person name="van Dijk A."/>
            <person name="van Heerden A."/>
            <person name="van Vuuren N."/>
            <person name="Yilmaz N."/>
            <person name="Duong T.A."/>
            <person name="van der Merwe N.A."/>
            <person name="Wingfield M.J."/>
            <person name="Wingfield B.D."/>
        </authorList>
    </citation>
    <scope>NUCLEOTIDE SEQUENCE [LARGE SCALE GENOMIC DNA]</scope>
    <source>
        <strain evidence="10 11">CMW 18300</strain>
    </source>
</reference>
<dbReference type="Proteomes" id="UP001583177">
    <property type="component" value="Unassembled WGS sequence"/>
</dbReference>
<feature type="compositionally biased region" description="Basic residues" evidence="8">
    <location>
        <begin position="801"/>
        <end position="819"/>
    </location>
</feature>
<name>A0ABR3Y1Q6_9PEZI</name>
<keyword evidence="11" id="KW-1185">Reference proteome</keyword>
<feature type="compositionally biased region" description="Basic and acidic residues" evidence="8">
    <location>
        <begin position="11"/>
        <end position="29"/>
    </location>
</feature>
<feature type="region of interest" description="Disordered" evidence="8">
    <location>
        <begin position="667"/>
        <end position="843"/>
    </location>
</feature>
<feature type="compositionally biased region" description="Low complexity" evidence="8">
    <location>
        <begin position="318"/>
        <end position="332"/>
    </location>
</feature>
<dbReference type="Pfam" id="PF00443">
    <property type="entry name" value="UCH"/>
    <property type="match status" value="1"/>
</dbReference>
<evidence type="ECO:0000313" key="11">
    <source>
        <dbReference type="Proteomes" id="UP001583177"/>
    </source>
</evidence>
<evidence type="ECO:0000313" key="10">
    <source>
        <dbReference type="EMBL" id="KAL1881857.1"/>
    </source>
</evidence>
<dbReference type="SUPFAM" id="SSF54001">
    <property type="entry name" value="Cysteine proteinases"/>
    <property type="match status" value="1"/>
</dbReference>
<evidence type="ECO:0000256" key="4">
    <source>
        <dbReference type="ARBA" id="ARBA00022670"/>
    </source>
</evidence>
<dbReference type="InterPro" id="IPR038765">
    <property type="entry name" value="Papain-like_cys_pep_sf"/>
</dbReference>
<dbReference type="PANTHER" id="PTHR24006:SF722">
    <property type="entry name" value="UBIQUITIN CARBOXYL-TERMINAL HYDROLASE 48"/>
    <property type="match status" value="1"/>
</dbReference>
<feature type="compositionally biased region" description="Polar residues" evidence="8">
    <location>
        <begin position="739"/>
        <end position="759"/>
    </location>
</feature>
<evidence type="ECO:0000256" key="5">
    <source>
        <dbReference type="ARBA" id="ARBA00022786"/>
    </source>
</evidence>
<feature type="compositionally biased region" description="Polar residues" evidence="8">
    <location>
        <begin position="357"/>
        <end position="370"/>
    </location>
</feature>
<feature type="compositionally biased region" description="Polar residues" evidence="8">
    <location>
        <begin position="678"/>
        <end position="689"/>
    </location>
</feature>
<dbReference type="EMBL" id="JAWRVE010000005">
    <property type="protein sequence ID" value="KAL1881857.1"/>
    <property type="molecule type" value="Genomic_DNA"/>
</dbReference>
<feature type="compositionally biased region" description="Basic and acidic residues" evidence="8">
    <location>
        <begin position="761"/>
        <end position="773"/>
    </location>
</feature>
<dbReference type="InterPro" id="IPR028889">
    <property type="entry name" value="USP"/>
</dbReference>
<proteinExistence type="inferred from homology"/>
<dbReference type="InterPro" id="IPR001394">
    <property type="entry name" value="Peptidase_C19_UCH"/>
</dbReference>
<sequence>MKASIPKRLLTLRDKNGNHRHNKSSDAHKSRPLSTDALFSMFKNGSASQNGNEDDHKEKDKEKEAAKIDELSKRVEALDDLHDISPDYLRFIIRSNYAAGDVEKAMELLILHQKSISGAIVSYNPNVNMQGAENRGNVTCYLDALLFAMFAKLEAFECMLKNDLTNEPQRNLAALIRLWVNMLRSGKLIHTDMTQLIQNALAACGWKDAQLLEQQDTSEAFAFITETLQLPLLPLQVDLFHQGKRDEDDHKVVYERLLNLAVPADPEGKGVKLEDCLEEYFNTKVDVSRDGVEEKAGQDRPVLTPKSTIRIVNEVPEPAADADANGMDAGPATEADVKEDAEAESSDQVELAPLQRRWTSVDSTASASNHDATRPSVRHRSTSIIQRIVLDDDGKPTDSEAASLLKKAKRKGATVVKAVTIPAWQFFRLIPWHAVQNAEPKTDSEIMMHFNQRPVVGICLKRYMYTEDGLAKRQNTFIDIPDSLRLPHFMMVDEAKVEEDSALSQDYKLELQSIVCHRGDSVHSGHYISFARVNPKLLTDNRRHDSDPPPDYEDAQWVKFDDLALENRVSYVDDIKESLKQEMPYLLFYQIVPMCDVTAASTAGSETEPPSYNDSAVNVATTGITTPGLEIERIGLSRPASGYFDSPILNSAGPSIRFSSELDRPPRISLSVEDDGQHSSSLLSPNASRRGSVAFSEPVGHTQAITPETGLSPAVTPNEESTAQRLSRAAAKFTKSRSRPTSQAGENRISLSMSRLTFNKKSKDTLREAAEKYEDGEETPVAAVAPERLSTDGGETGKKEKEHHHLHHHHKKAGTKSKSRGGDKNPEKGKNKGEVPDRECIVM</sequence>
<comment type="similarity">
    <text evidence="2">Belongs to the peptidase C19 family.</text>
</comment>